<dbReference type="PANTHER" id="PTHR10605">
    <property type="entry name" value="HEPARAN SULFATE SULFOTRANSFERASE"/>
    <property type="match status" value="1"/>
</dbReference>
<evidence type="ECO:0000313" key="4">
    <source>
        <dbReference type="EMBL" id="GLQ87929.1"/>
    </source>
</evidence>
<keyword evidence="1" id="KW-0808">Transferase</keyword>
<comment type="caution">
    <text evidence="4">The sequence shown here is derived from an EMBL/GenBank/DDBJ whole genome shotgun (WGS) entry which is preliminary data.</text>
</comment>
<keyword evidence="5" id="KW-1185">Reference proteome</keyword>
<protein>
    <recommendedName>
        <fullName evidence="3">Sulfotransferase domain-containing protein</fullName>
    </recommendedName>
</protein>
<organism evidence="4 5">
    <name type="scientific">Dyella flagellata</name>
    <dbReference type="NCBI Taxonomy" id="1867833"/>
    <lineage>
        <taxon>Bacteria</taxon>
        <taxon>Pseudomonadati</taxon>
        <taxon>Pseudomonadota</taxon>
        <taxon>Gammaproteobacteria</taxon>
        <taxon>Lysobacterales</taxon>
        <taxon>Rhodanobacteraceae</taxon>
        <taxon>Dyella</taxon>
    </lineage>
</organism>
<reference evidence="5" key="1">
    <citation type="journal article" date="2019" name="Int. J. Syst. Evol. Microbiol.">
        <title>The Global Catalogue of Microorganisms (GCM) 10K type strain sequencing project: providing services to taxonomists for standard genome sequencing and annotation.</title>
        <authorList>
            <consortium name="The Broad Institute Genomics Platform"/>
            <consortium name="The Broad Institute Genome Sequencing Center for Infectious Disease"/>
            <person name="Wu L."/>
            <person name="Ma J."/>
        </authorList>
    </citation>
    <scope>NUCLEOTIDE SEQUENCE [LARGE SCALE GENOMIC DNA]</scope>
    <source>
        <strain evidence="5">NBRC 111981</strain>
    </source>
</reference>
<keyword evidence="2" id="KW-0325">Glycoprotein</keyword>
<evidence type="ECO:0000256" key="1">
    <source>
        <dbReference type="ARBA" id="ARBA00022679"/>
    </source>
</evidence>
<feature type="domain" description="Sulfotransferase" evidence="3">
    <location>
        <begin position="56"/>
        <end position="263"/>
    </location>
</feature>
<dbReference type="Gene3D" id="3.40.50.300">
    <property type="entry name" value="P-loop containing nucleotide triphosphate hydrolases"/>
    <property type="match status" value="1"/>
</dbReference>
<name>A0ABQ5X8H6_9GAMM</name>
<dbReference type="InterPro" id="IPR037359">
    <property type="entry name" value="NST/OST"/>
</dbReference>
<evidence type="ECO:0000259" key="3">
    <source>
        <dbReference type="Pfam" id="PF00685"/>
    </source>
</evidence>
<evidence type="ECO:0000256" key="2">
    <source>
        <dbReference type="ARBA" id="ARBA00023180"/>
    </source>
</evidence>
<dbReference type="SUPFAM" id="SSF52540">
    <property type="entry name" value="P-loop containing nucleoside triphosphate hydrolases"/>
    <property type="match status" value="1"/>
</dbReference>
<evidence type="ECO:0000313" key="5">
    <source>
        <dbReference type="Proteomes" id="UP001156627"/>
    </source>
</evidence>
<dbReference type="InterPro" id="IPR000863">
    <property type="entry name" value="Sulfotransferase_dom"/>
</dbReference>
<dbReference type="InterPro" id="IPR027417">
    <property type="entry name" value="P-loop_NTPase"/>
</dbReference>
<gene>
    <name evidence="4" type="ORF">GCM10007898_14970</name>
</gene>
<accession>A0ABQ5X8H6</accession>
<dbReference type="PANTHER" id="PTHR10605:SF56">
    <property type="entry name" value="BIFUNCTIONAL HEPARAN SULFATE N-DEACETYLASE_N-SULFOTRANSFERASE"/>
    <property type="match status" value="1"/>
</dbReference>
<dbReference type="Pfam" id="PF00685">
    <property type="entry name" value="Sulfotransfer_1"/>
    <property type="match status" value="1"/>
</dbReference>
<sequence length="313" mass="37231">MIDRFSQPLKSVLVAVTSLLRWSGVPVRKQFVVAAWIHKCWVILWRTPTRRLRTLPDVLVIGVSKAGTSTIAAYLAQHPDFHPPLYKEPHYFDLHPQENVEWYRAQFPLRMHRWLAKKAFKRPFVSGDFTPSYYLLPHAPERTRRELGSPKIILSLRNPIDRAYSHYKDSRSIGYEIMDRFQDALKAEPTRLRGELEKMEKDPNYCSKALLSFGYKTRGIYIRYIQHWRRWYPDSDMLILNFDEWIKQPDDAYAKICDFLGIRRWALGRYAAYNVNEHAFPEIPSDVRRELAAFFEPHNQALYEYLKTDFCWQ</sequence>
<proteinExistence type="predicted"/>
<dbReference type="EMBL" id="BSOA01000013">
    <property type="protein sequence ID" value="GLQ87929.1"/>
    <property type="molecule type" value="Genomic_DNA"/>
</dbReference>
<dbReference type="Proteomes" id="UP001156627">
    <property type="component" value="Unassembled WGS sequence"/>
</dbReference>